<evidence type="ECO:0000256" key="1">
    <source>
        <dbReference type="SAM" id="Phobius"/>
    </source>
</evidence>
<feature type="transmembrane region" description="Helical" evidence="1">
    <location>
        <begin position="455"/>
        <end position="488"/>
    </location>
</feature>
<name>A0A431W408_9GAMM</name>
<proteinExistence type="predicted"/>
<gene>
    <name evidence="2" type="ORF">EKG39_16210</name>
</gene>
<dbReference type="OrthoDB" id="6394816at2"/>
<accession>A0A431W408</accession>
<dbReference type="EMBL" id="RXNV01000008">
    <property type="protein sequence ID" value="RTR30175.1"/>
    <property type="molecule type" value="Genomic_DNA"/>
</dbReference>
<keyword evidence="1" id="KW-0472">Membrane</keyword>
<evidence type="ECO:0008006" key="4">
    <source>
        <dbReference type="Google" id="ProtNLM"/>
    </source>
</evidence>
<dbReference type="Proteomes" id="UP000282060">
    <property type="component" value="Unassembled WGS sequence"/>
</dbReference>
<comment type="caution">
    <text evidence="2">The sequence shown here is derived from an EMBL/GenBank/DDBJ whole genome shotgun (WGS) entry which is preliminary data.</text>
</comment>
<keyword evidence="1" id="KW-1133">Transmembrane helix</keyword>
<keyword evidence="3" id="KW-1185">Reference proteome</keyword>
<protein>
    <recommendedName>
        <fullName evidence="4">Pentapeptide repeat-containing protein</fullName>
    </recommendedName>
</protein>
<sequence length="550" mass="62404">MKNYQCLYFDQKNHRFCLFTDDAQKIYFTYWHELKRHGIRYLNGNTTFLADIEKREDLPHSRGVHIREINLDSNIELTPCVVIKNRNISYQDFYESILSEKTIIFMGCIFEDIEIDKVVIPKSLCFIDCCFEGNFRLISCKLYGDLWLPNCTFNQHFSLKSTQVNGDVHLENADFSGLGGASFRGIEAENLYLDLGVKGGDDLFWLNEMVIPGVVSIGGEFKNEVQILYQQDRDEILDKKPSIGSIIVGKELYEYEKANRTTIQSMFKIEDIRLSGELVIEHLISDELNMSGICSKSIELNHLSITNDLAIYDCRTSSSKPGSDTAVSLIHSSVGRHLRVDRNDFQGKFDLSGTAVSEVTYFEDNKLSDSGGLNLHRFTTAKFLLHPVESLYGNGRGGIFKPRSFATLSEKDPRLLGDQYCALKHWLADAGKLEMEDVAFFYMRQCYHPRKLSRFLLGGIFGWGVRLSNIAISSILLIALFAVGYLFIEPKATILTAFALSIQSFISSFFGTWTGYDPDGMIANVVTLESFIGVLFITVFIGAYIRKLLR</sequence>
<dbReference type="AlphaFoldDB" id="A0A431W408"/>
<feature type="transmembrane region" description="Helical" evidence="1">
    <location>
        <begin position="522"/>
        <end position="545"/>
    </location>
</feature>
<dbReference type="RefSeq" id="WP_126507023.1">
    <property type="nucleotide sequence ID" value="NZ_RXNV01000008.1"/>
</dbReference>
<keyword evidence="1" id="KW-0812">Transmembrane</keyword>
<evidence type="ECO:0000313" key="2">
    <source>
        <dbReference type="EMBL" id="RTR30175.1"/>
    </source>
</evidence>
<evidence type="ECO:0000313" key="3">
    <source>
        <dbReference type="Proteomes" id="UP000282060"/>
    </source>
</evidence>
<reference evidence="2 3" key="1">
    <citation type="submission" date="2018-12" db="EMBL/GenBank/DDBJ databases">
        <authorList>
            <person name="Yu L."/>
        </authorList>
    </citation>
    <scope>NUCLEOTIDE SEQUENCE [LARGE SCALE GENOMIC DNA]</scope>
    <source>
        <strain evidence="2 3">HAW-EB5</strain>
    </source>
</reference>
<feature type="transmembrane region" description="Helical" evidence="1">
    <location>
        <begin position="495"/>
        <end position="516"/>
    </location>
</feature>
<organism evidence="2 3">
    <name type="scientific">Shewanella atlantica</name>
    <dbReference type="NCBI Taxonomy" id="271099"/>
    <lineage>
        <taxon>Bacteria</taxon>
        <taxon>Pseudomonadati</taxon>
        <taxon>Pseudomonadota</taxon>
        <taxon>Gammaproteobacteria</taxon>
        <taxon>Alteromonadales</taxon>
        <taxon>Shewanellaceae</taxon>
        <taxon>Shewanella</taxon>
    </lineage>
</organism>